<dbReference type="PANTHER" id="PTHR11058:SF9">
    <property type="entry name" value="NADH-UBIQUINONE OXIDOREDUCTASE CHAIN 3"/>
    <property type="match status" value="1"/>
</dbReference>
<keyword evidence="7 9" id="KW-0472">Membrane</keyword>
<comment type="function">
    <text evidence="9">Core subunit of the mitochondrial membrane respiratory chain NADH dehydrogenase (Complex I) which catalyzes electron transfer from NADH through the respiratory chain, using ubiquinone as an electron acceptor. Essential for the catalytic activity of complex I.</text>
</comment>
<comment type="catalytic activity">
    <reaction evidence="8 9">
        <text>a ubiquinone + NADH + 5 H(+)(in) = a ubiquinol + NAD(+) + 4 H(+)(out)</text>
        <dbReference type="Rhea" id="RHEA:29091"/>
        <dbReference type="Rhea" id="RHEA-COMP:9565"/>
        <dbReference type="Rhea" id="RHEA-COMP:9566"/>
        <dbReference type="ChEBI" id="CHEBI:15378"/>
        <dbReference type="ChEBI" id="CHEBI:16389"/>
        <dbReference type="ChEBI" id="CHEBI:17976"/>
        <dbReference type="ChEBI" id="CHEBI:57540"/>
        <dbReference type="ChEBI" id="CHEBI:57945"/>
        <dbReference type="EC" id="7.1.1.2"/>
    </reaction>
</comment>
<evidence type="ECO:0000256" key="6">
    <source>
        <dbReference type="ARBA" id="ARBA00022989"/>
    </source>
</evidence>
<dbReference type="EMBL" id="MF410949">
    <property type="protein sequence ID" value="ATN41209.1"/>
    <property type="molecule type" value="Genomic_DNA"/>
</dbReference>
<feature type="transmembrane region" description="Helical" evidence="9">
    <location>
        <begin position="83"/>
        <end position="105"/>
    </location>
</feature>
<sequence length="113" mass="13537">MFLSMITFFMSMITMILSSLLTKKKKINRENLTPFDCGFNSFNWTRIPFSIKFFLIAIIFLIFDVEIALLLPLILTFKYSNMFMWTITNFIFLIILIFGLFLEWYQGSLNWLK</sequence>
<comment type="similarity">
    <text evidence="2 9">Belongs to the complex I subunit 3 family.</text>
</comment>
<feature type="transmembrane region" description="Helical" evidence="9">
    <location>
        <begin position="6"/>
        <end position="22"/>
    </location>
</feature>
<dbReference type="AlphaFoldDB" id="A0A2D1CPZ1"/>
<dbReference type="GO" id="GO:0008137">
    <property type="term" value="F:NADH dehydrogenase (ubiquinone) activity"/>
    <property type="evidence" value="ECO:0007669"/>
    <property type="project" value="UniProtKB-UniRule"/>
</dbReference>
<dbReference type="Gene3D" id="1.20.58.1610">
    <property type="entry name" value="NADH:ubiquinone/plastoquinone oxidoreductase, chain 3"/>
    <property type="match status" value="1"/>
</dbReference>
<evidence type="ECO:0000256" key="1">
    <source>
        <dbReference type="ARBA" id="ARBA00004370"/>
    </source>
</evidence>
<evidence type="ECO:0000256" key="9">
    <source>
        <dbReference type="RuleBase" id="RU003640"/>
    </source>
</evidence>
<keyword evidence="9" id="KW-1278">Translocase</keyword>
<geneLocation type="mitochondrion" evidence="10"/>
<comment type="subcellular location">
    <subcellularLocation>
        <location evidence="1">Membrane</location>
    </subcellularLocation>
    <subcellularLocation>
        <location evidence="9">Mitochondrion membrane</location>
        <topology evidence="9">Multi-pass membrane protein</topology>
    </subcellularLocation>
</comment>
<evidence type="ECO:0000256" key="8">
    <source>
        <dbReference type="ARBA" id="ARBA00049551"/>
    </source>
</evidence>
<dbReference type="InterPro" id="IPR000440">
    <property type="entry name" value="NADH_UbQ/plastoQ_OxRdtase_su3"/>
</dbReference>
<dbReference type="InterPro" id="IPR038430">
    <property type="entry name" value="NDAH_ubi_oxred_su3_sf"/>
</dbReference>
<dbReference type="GO" id="GO:0031966">
    <property type="term" value="C:mitochondrial membrane"/>
    <property type="evidence" value="ECO:0007669"/>
    <property type="project" value="UniProtKB-SubCell"/>
</dbReference>
<organism evidence="10">
    <name type="scientific">Diptera sp. 77 LC-2017</name>
    <dbReference type="NCBI Taxonomy" id="2030356"/>
    <lineage>
        <taxon>Eukaryota</taxon>
        <taxon>Metazoa</taxon>
        <taxon>Ecdysozoa</taxon>
        <taxon>Arthropoda</taxon>
        <taxon>Hexapoda</taxon>
        <taxon>Insecta</taxon>
        <taxon>Pterygota</taxon>
        <taxon>Neoptera</taxon>
        <taxon>Endopterygota</taxon>
        <taxon>Diptera</taxon>
    </lineage>
</organism>
<proteinExistence type="inferred from homology"/>
<evidence type="ECO:0000256" key="5">
    <source>
        <dbReference type="ARBA" id="ARBA00022692"/>
    </source>
</evidence>
<name>A0A2D1CPZ1_9DIPT</name>
<evidence type="ECO:0000313" key="10">
    <source>
        <dbReference type="EMBL" id="ATN41209.1"/>
    </source>
</evidence>
<keyword evidence="4 9" id="KW-0813">Transport</keyword>
<protein>
    <recommendedName>
        <fullName evidence="3 9">NADH-ubiquinone oxidoreductase chain 3</fullName>
        <ecNumber evidence="9">7.1.1.2</ecNumber>
    </recommendedName>
</protein>
<dbReference type="PANTHER" id="PTHR11058">
    <property type="entry name" value="NADH-UBIQUINONE OXIDOREDUCTASE CHAIN 3"/>
    <property type="match status" value="1"/>
</dbReference>
<dbReference type="EC" id="7.1.1.2" evidence="9"/>
<reference evidence="10" key="1">
    <citation type="journal article" date="2017" name="Mol. Ecol.">
        <title>Shotgun mitogenomics across body size classes in a local assemblage of tropical Diptera: Phylogeny, species diversity and mitochondrial abundance spectrum.</title>
        <authorList>
            <person name="Choo L.Q."/>
            <person name="Crampton-Platt A."/>
            <person name="Vogler A.P."/>
        </authorList>
    </citation>
    <scope>NUCLEOTIDE SEQUENCE</scope>
</reference>
<keyword evidence="5 9" id="KW-0812">Transmembrane</keyword>
<dbReference type="Pfam" id="PF00507">
    <property type="entry name" value="Oxidored_q4"/>
    <property type="match status" value="1"/>
</dbReference>
<evidence type="ECO:0000256" key="4">
    <source>
        <dbReference type="ARBA" id="ARBA00022448"/>
    </source>
</evidence>
<gene>
    <name evidence="10" type="primary">nad3</name>
</gene>
<evidence type="ECO:0000256" key="3">
    <source>
        <dbReference type="ARBA" id="ARBA00021007"/>
    </source>
</evidence>
<keyword evidence="9" id="KW-0249">Electron transport</keyword>
<accession>A0A2D1CPZ1</accession>
<dbReference type="GO" id="GO:0030964">
    <property type="term" value="C:NADH dehydrogenase complex"/>
    <property type="evidence" value="ECO:0007669"/>
    <property type="project" value="TreeGrafter"/>
</dbReference>
<evidence type="ECO:0000256" key="2">
    <source>
        <dbReference type="ARBA" id="ARBA00008472"/>
    </source>
</evidence>
<keyword evidence="6 9" id="KW-1133">Transmembrane helix</keyword>
<keyword evidence="9" id="KW-0520">NAD</keyword>
<keyword evidence="9" id="KW-0679">Respiratory chain</keyword>
<evidence type="ECO:0000256" key="7">
    <source>
        <dbReference type="ARBA" id="ARBA00023136"/>
    </source>
</evidence>
<feature type="transmembrane region" description="Helical" evidence="9">
    <location>
        <begin position="53"/>
        <end position="77"/>
    </location>
</feature>
<keyword evidence="9 10" id="KW-0496">Mitochondrion</keyword>
<keyword evidence="9" id="KW-0830">Ubiquinone</keyword>